<name>A0A3P1CHS9_9BACT</name>
<dbReference type="Proteomes" id="UP000274271">
    <property type="component" value="Unassembled WGS sequence"/>
</dbReference>
<evidence type="ECO:0000313" key="3">
    <source>
        <dbReference type="Proteomes" id="UP000274271"/>
    </source>
</evidence>
<proteinExistence type="predicted"/>
<feature type="signal peptide" evidence="1">
    <location>
        <begin position="1"/>
        <end position="19"/>
    </location>
</feature>
<evidence type="ECO:0000313" key="2">
    <source>
        <dbReference type="EMBL" id="RRB12892.1"/>
    </source>
</evidence>
<dbReference type="InterPro" id="IPR038636">
    <property type="entry name" value="Wzi_sf"/>
</dbReference>
<evidence type="ECO:0008006" key="4">
    <source>
        <dbReference type="Google" id="ProtNLM"/>
    </source>
</evidence>
<dbReference type="AlphaFoldDB" id="A0A3P1CHS9"/>
<gene>
    <name evidence="2" type="ORF">EHT87_22250</name>
</gene>
<reference evidence="2 3" key="1">
    <citation type="submission" date="2018-11" db="EMBL/GenBank/DDBJ databases">
        <authorList>
            <person name="Zhou Z."/>
            <person name="Wang G."/>
        </authorList>
    </citation>
    <scope>NUCLEOTIDE SEQUENCE [LARGE SCALE GENOMIC DNA]</scope>
    <source>
        <strain evidence="2 3">KCTC42998</strain>
    </source>
</reference>
<evidence type="ECO:0000256" key="1">
    <source>
        <dbReference type="SAM" id="SignalP"/>
    </source>
</evidence>
<dbReference type="Gene3D" id="2.40.160.130">
    <property type="entry name" value="Capsule assembly protein Wzi"/>
    <property type="match status" value="1"/>
</dbReference>
<dbReference type="EMBL" id="RQJP01000004">
    <property type="protein sequence ID" value="RRB12892.1"/>
    <property type="molecule type" value="Genomic_DNA"/>
</dbReference>
<feature type="chain" id="PRO_5017991934" description="Capsule assembly Wzi family protein" evidence="1">
    <location>
        <begin position="20"/>
        <end position="489"/>
    </location>
</feature>
<dbReference type="OrthoDB" id="596512at2"/>
<keyword evidence="3" id="KW-1185">Reference proteome</keyword>
<dbReference type="RefSeq" id="WP_124908842.1">
    <property type="nucleotide sequence ID" value="NZ_RQJP01000004.1"/>
</dbReference>
<sequence>MRALPCFLFFLSVSYSLIAQQSGTSSVQFSTEVGGMASTARRTPFWFRANQFGTIPSVSPTGTIRIGSSGLFRADTTKRIWFFGYGAEVVGNAGPRGQLLVSEGYVKVGHGSVELVLGRRKEVLGLVDSTLSSGSYSWSGNALPIPKIQIGTSGFAPLHFTNDLLAINAFIAHGWFANTDSIQGSFLHQKAIYGRIGKPHWKIKVFGGIIHSVQWGGKSNYLDTNHSSNGELPSSFNDLLHIIVAKQPARAGNLSNHDQVNQFGNHVGSIDVGAEVTFIRWNALLYYQHPFEDKSGIAMVNFPDGLYGIQLKRRANNVEQFFRIQQILAEYLSTMNQSGSTLNIGRRLYEGIDDYFNNFQYLNGWVYKNQILGTPFISRKQDVKSDWQNRPGTHKLSIINNRVQVLHLGILGSFSSGIQLQTRLSFSQNYGTFRQPFGQKVNQFSGIISLALPIKWLGGSQLRTAVALDQGQLYNNTLGGWISIRKIWK</sequence>
<organism evidence="2 3">
    <name type="scientific">Larkinella knui</name>
    <dbReference type="NCBI Taxonomy" id="2025310"/>
    <lineage>
        <taxon>Bacteria</taxon>
        <taxon>Pseudomonadati</taxon>
        <taxon>Bacteroidota</taxon>
        <taxon>Cytophagia</taxon>
        <taxon>Cytophagales</taxon>
        <taxon>Spirosomataceae</taxon>
        <taxon>Larkinella</taxon>
    </lineage>
</organism>
<accession>A0A3P1CHS9</accession>
<comment type="caution">
    <text evidence="2">The sequence shown here is derived from an EMBL/GenBank/DDBJ whole genome shotgun (WGS) entry which is preliminary data.</text>
</comment>
<keyword evidence="1" id="KW-0732">Signal</keyword>
<protein>
    <recommendedName>
        <fullName evidence="4">Capsule assembly Wzi family protein</fullName>
    </recommendedName>
</protein>